<evidence type="ECO:0000313" key="3">
    <source>
        <dbReference type="EMBL" id="MCL7032554.1"/>
    </source>
</evidence>
<evidence type="ECO:0000256" key="1">
    <source>
        <dbReference type="SAM" id="MobiDB-lite"/>
    </source>
</evidence>
<organism evidence="3 4">
    <name type="scientific">Papaver nudicaule</name>
    <name type="common">Iceland poppy</name>
    <dbReference type="NCBI Taxonomy" id="74823"/>
    <lineage>
        <taxon>Eukaryota</taxon>
        <taxon>Viridiplantae</taxon>
        <taxon>Streptophyta</taxon>
        <taxon>Embryophyta</taxon>
        <taxon>Tracheophyta</taxon>
        <taxon>Spermatophyta</taxon>
        <taxon>Magnoliopsida</taxon>
        <taxon>Ranunculales</taxon>
        <taxon>Papaveraceae</taxon>
        <taxon>Papaveroideae</taxon>
        <taxon>Papaver</taxon>
    </lineage>
</organism>
<comment type="caution">
    <text evidence="3">The sequence shown here is derived from an EMBL/GenBank/DDBJ whole genome shotgun (WGS) entry which is preliminary data.</text>
</comment>
<feature type="compositionally biased region" description="Basic and acidic residues" evidence="1">
    <location>
        <begin position="185"/>
        <end position="196"/>
    </location>
</feature>
<dbReference type="EMBL" id="JAJJMA010124657">
    <property type="protein sequence ID" value="MCL7032554.1"/>
    <property type="molecule type" value="Genomic_DNA"/>
</dbReference>
<accession>A0AA41V6A3</accession>
<dbReference type="PANTHER" id="PTHR34064:SF5">
    <property type="entry name" value="PROTEIN, PUTATIVE-RELATED"/>
    <property type="match status" value="1"/>
</dbReference>
<sequence>MAVSPSKQEKAYFEEEIMDGNDSSSCFQIVNPSFVDAEANQHYCIDVLPVHENSSFSAVSLNTSSHGQGVYDVSVVPDDGITVSQRLLEQAFMSFLQGPQQSPISLVAEWDCKTCSILEYSDCSLEVDIENETTETPKTYDGTLGESMETEGASMRVARWMTGLEIGGKITQALMNHFSMQLKCSSKDKSNQERGPDTPNNRFGRYKRSASFNSRRVAFLFSTLSSIGTIVLIYLTLRVKLINDALVHE</sequence>
<name>A0AA41V6A3_PAPNU</name>
<keyword evidence="4" id="KW-1185">Reference proteome</keyword>
<reference evidence="3" key="1">
    <citation type="submission" date="2022-03" db="EMBL/GenBank/DDBJ databases">
        <title>A functionally conserved STORR gene fusion in Papaver species that diverged 16.8 million years ago.</title>
        <authorList>
            <person name="Catania T."/>
        </authorList>
    </citation>
    <scope>NUCLEOTIDE SEQUENCE</scope>
    <source>
        <strain evidence="3">S-191538</strain>
    </source>
</reference>
<keyword evidence="2" id="KW-0472">Membrane</keyword>
<proteinExistence type="predicted"/>
<feature type="transmembrane region" description="Helical" evidence="2">
    <location>
        <begin position="217"/>
        <end position="237"/>
    </location>
</feature>
<evidence type="ECO:0000256" key="2">
    <source>
        <dbReference type="SAM" id="Phobius"/>
    </source>
</evidence>
<protein>
    <submittedName>
        <fullName evidence="3">Uncharacterized protein</fullName>
    </submittedName>
</protein>
<dbReference type="Proteomes" id="UP001177140">
    <property type="component" value="Unassembled WGS sequence"/>
</dbReference>
<keyword evidence="2" id="KW-1133">Transmembrane helix</keyword>
<evidence type="ECO:0000313" key="4">
    <source>
        <dbReference type="Proteomes" id="UP001177140"/>
    </source>
</evidence>
<gene>
    <name evidence="3" type="ORF">MKW94_023042</name>
</gene>
<dbReference type="PANTHER" id="PTHR34064">
    <property type="entry name" value="OS04G0672300 PROTEIN"/>
    <property type="match status" value="1"/>
</dbReference>
<dbReference type="AlphaFoldDB" id="A0AA41V6A3"/>
<feature type="region of interest" description="Disordered" evidence="1">
    <location>
        <begin position="185"/>
        <end position="206"/>
    </location>
</feature>
<keyword evidence="2" id="KW-0812">Transmembrane</keyword>